<sequence length="103" mass="11090">MTKTEPFDAARYLESEEGQRDLIADALESGDPAYLKHALNIVARARGMTAVARDAGVAREALYRALSENGDPRLSTLMGVFKALDVQLTARTADHVAGARTSD</sequence>
<accession>A0A4P6V3U2</accession>
<dbReference type="GO" id="GO:0003677">
    <property type="term" value="F:DNA binding"/>
    <property type="evidence" value="ECO:0007669"/>
    <property type="project" value="InterPro"/>
</dbReference>
<dbReference type="Pfam" id="PF21716">
    <property type="entry name" value="dnstrm_HI1420"/>
    <property type="match status" value="1"/>
</dbReference>
<dbReference type="RefSeq" id="WP_131617233.1">
    <property type="nucleotide sequence ID" value="NZ_CP036532.1"/>
</dbReference>
<dbReference type="GeneID" id="90768364"/>
<proteinExistence type="predicted"/>
<dbReference type="EMBL" id="CP036532">
    <property type="protein sequence ID" value="QBK31573.1"/>
    <property type="molecule type" value="Genomic_DNA"/>
</dbReference>
<dbReference type="OrthoDB" id="9798416at2"/>
<dbReference type="PANTHER" id="PTHR40275">
    <property type="entry name" value="SSL7038 PROTEIN"/>
    <property type="match status" value="1"/>
</dbReference>
<name>A0A4P6V3U2_9HYPH</name>
<dbReference type="Proteomes" id="UP000293719">
    <property type="component" value="Chromosome"/>
</dbReference>
<evidence type="ECO:0000313" key="2">
    <source>
        <dbReference type="Proteomes" id="UP000293719"/>
    </source>
</evidence>
<reference evidence="1 2" key="1">
    <citation type="journal article" date="2017" name="Int. J. Syst. Evol. Microbiol.">
        <title>Roseitalea porphyridii gen. nov., sp. nov., isolated from a red alga, and reclassification of Hoeflea suaedae Chung et al. 2013 as Pseudohoeflea suaedae gen. nov., comb. nov.</title>
        <authorList>
            <person name="Hyeon J.W."/>
            <person name="Jeong S.E."/>
            <person name="Baek K."/>
            <person name="Jeon C.O."/>
        </authorList>
    </citation>
    <scope>NUCLEOTIDE SEQUENCE [LARGE SCALE GENOMIC DNA]</scope>
    <source>
        <strain evidence="1 2">MA7-20</strain>
    </source>
</reference>
<dbReference type="InterPro" id="IPR014057">
    <property type="entry name" value="HI1420"/>
</dbReference>
<evidence type="ECO:0000313" key="1">
    <source>
        <dbReference type="EMBL" id="QBK31573.1"/>
    </source>
</evidence>
<dbReference type="AlphaFoldDB" id="A0A4P6V3U2"/>
<dbReference type="NCBIfam" id="TIGR02684">
    <property type="entry name" value="dnstrm_HI1420"/>
    <property type="match status" value="1"/>
</dbReference>
<dbReference type="SUPFAM" id="SSF47413">
    <property type="entry name" value="lambda repressor-like DNA-binding domains"/>
    <property type="match status" value="1"/>
</dbReference>
<gene>
    <name evidence="1" type="ORF">E0E05_13735</name>
</gene>
<keyword evidence="2" id="KW-1185">Reference proteome</keyword>
<protein>
    <submittedName>
        <fullName evidence="1">Putative addiction module antidote protein</fullName>
    </submittedName>
</protein>
<organism evidence="1 2">
    <name type="scientific">Roseitalea porphyridii</name>
    <dbReference type="NCBI Taxonomy" id="1852022"/>
    <lineage>
        <taxon>Bacteria</taxon>
        <taxon>Pseudomonadati</taxon>
        <taxon>Pseudomonadota</taxon>
        <taxon>Alphaproteobacteria</taxon>
        <taxon>Hyphomicrobiales</taxon>
        <taxon>Ahrensiaceae</taxon>
        <taxon>Roseitalea</taxon>
    </lineage>
</organism>
<dbReference type="InterPro" id="IPR010982">
    <property type="entry name" value="Lambda_DNA-bd_dom_sf"/>
</dbReference>
<dbReference type="PANTHER" id="PTHR40275:SF1">
    <property type="entry name" value="SSL7038 PROTEIN"/>
    <property type="match status" value="1"/>
</dbReference>
<dbReference type="KEGG" id="rpod:E0E05_13735"/>